<dbReference type="PANTHER" id="PTHR47660:SF3">
    <property type="entry name" value="FINGER DOMAIN PROTEIN, PUTATIVE (AFU_ORTHOLOGUE AFUA_4G03310)-RELATED"/>
    <property type="match status" value="1"/>
</dbReference>
<keyword evidence="9" id="KW-1185">Reference proteome</keyword>
<dbReference type="CDD" id="cd00067">
    <property type="entry name" value="GAL4"/>
    <property type="match status" value="1"/>
</dbReference>
<evidence type="ECO:0000256" key="3">
    <source>
        <dbReference type="ARBA" id="ARBA00023015"/>
    </source>
</evidence>
<dbReference type="GO" id="GO:0000981">
    <property type="term" value="F:DNA-binding transcription factor activity, RNA polymerase II-specific"/>
    <property type="evidence" value="ECO:0007669"/>
    <property type="project" value="InterPro"/>
</dbReference>
<feature type="compositionally biased region" description="Low complexity" evidence="6">
    <location>
        <begin position="56"/>
        <end position="75"/>
    </location>
</feature>
<dbReference type="PANTHER" id="PTHR47660">
    <property type="entry name" value="TRANSCRIPTION FACTOR WITH C2H2 AND ZN(2)-CYS(6) DNA BINDING DOMAIN (EUROFUNG)-RELATED-RELATED"/>
    <property type="match status" value="1"/>
</dbReference>
<sequence length="465" mass="51271">MDAFDTLSPAKADRGAASRQKSCNACVRGKRRCDKKTPRCTRCGAKGLDCIYQRMPPSSGSSSSSSALSPTLPSAQLHQPSLNTPTLPDMVDFDMGGFDMESLSAGTDTSPESLQNDLTLTLDPALDFSIEYFMAGSGAADAGQLWSLPPSYGYEGSKLEIPPVPTPPRLPIRDVSLYRRSDACQESPKFDLQHAHDPNTSLGYMVQIVRDLHVGFAKTLTLPFMHARLWTSAVPATMTSAFSAATANVNCTGQNKGWTYKLIMDAGHAVVREGHEAVTPAEKLARTQAMLVVNSIRTFSGDLTLKAAADKERSTLLAWMKELVNLQIESGEKQDDLACREKPPKTWEDWVLAESIRRTRWVCFAYVCLTAILSGDLGTIMDEPFCRDAAFTASRHLWDASSSVDFYRAWRDKPMFCIKDMSFTEFWQHAQPDDMDEFTKSMFAVQAGPDLMREFMQGPCAASVC</sequence>
<dbReference type="Proteomes" id="UP000813444">
    <property type="component" value="Unassembled WGS sequence"/>
</dbReference>
<feature type="compositionally biased region" description="Polar residues" evidence="6">
    <location>
        <begin position="76"/>
        <end position="86"/>
    </location>
</feature>
<feature type="domain" description="Zn(2)-C6 fungal-type" evidence="7">
    <location>
        <begin position="22"/>
        <end position="52"/>
    </location>
</feature>
<evidence type="ECO:0000256" key="2">
    <source>
        <dbReference type="ARBA" id="ARBA00022833"/>
    </source>
</evidence>
<evidence type="ECO:0000256" key="6">
    <source>
        <dbReference type="SAM" id="MobiDB-lite"/>
    </source>
</evidence>
<dbReference type="SMART" id="SM00066">
    <property type="entry name" value="GAL4"/>
    <property type="match status" value="1"/>
</dbReference>
<evidence type="ECO:0000256" key="1">
    <source>
        <dbReference type="ARBA" id="ARBA00022723"/>
    </source>
</evidence>
<reference evidence="8" key="1">
    <citation type="journal article" date="2021" name="Nat. Commun.">
        <title>Genetic determinants of endophytism in the Arabidopsis root mycobiome.</title>
        <authorList>
            <person name="Mesny F."/>
            <person name="Miyauchi S."/>
            <person name="Thiergart T."/>
            <person name="Pickel B."/>
            <person name="Atanasova L."/>
            <person name="Karlsson M."/>
            <person name="Huettel B."/>
            <person name="Barry K.W."/>
            <person name="Haridas S."/>
            <person name="Chen C."/>
            <person name="Bauer D."/>
            <person name="Andreopoulos W."/>
            <person name="Pangilinan J."/>
            <person name="LaButti K."/>
            <person name="Riley R."/>
            <person name="Lipzen A."/>
            <person name="Clum A."/>
            <person name="Drula E."/>
            <person name="Henrissat B."/>
            <person name="Kohler A."/>
            <person name="Grigoriev I.V."/>
            <person name="Martin F.M."/>
            <person name="Hacquard S."/>
        </authorList>
    </citation>
    <scope>NUCLEOTIDE SEQUENCE</scope>
    <source>
        <strain evidence="8">MPI-CAGE-CH-0235</strain>
    </source>
</reference>
<keyword evidence="3" id="KW-0805">Transcription regulation</keyword>
<dbReference type="PROSITE" id="PS50048">
    <property type="entry name" value="ZN2_CY6_FUNGAL_2"/>
    <property type="match status" value="1"/>
</dbReference>
<dbReference type="InterPro" id="IPR001138">
    <property type="entry name" value="Zn2Cys6_DnaBD"/>
</dbReference>
<evidence type="ECO:0000313" key="8">
    <source>
        <dbReference type="EMBL" id="KAH7326597.1"/>
    </source>
</evidence>
<protein>
    <recommendedName>
        <fullName evidence="7">Zn(2)-C6 fungal-type domain-containing protein</fullName>
    </recommendedName>
</protein>
<dbReference type="OrthoDB" id="9930022at2759"/>
<keyword evidence="2" id="KW-0862">Zinc</keyword>
<keyword evidence="1" id="KW-0479">Metal-binding</keyword>
<evidence type="ECO:0000313" key="9">
    <source>
        <dbReference type="Proteomes" id="UP000813444"/>
    </source>
</evidence>
<accession>A0A8K0WWK3</accession>
<evidence type="ECO:0000256" key="5">
    <source>
        <dbReference type="ARBA" id="ARBA00023242"/>
    </source>
</evidence>
<dbReference type="InterPro" id="IPR036864">
    <property type="entry name" value="Zn2-C6_fun-type_DNA-bd_sf"/>
</dbReference>
<proteinExistence type="predicted"/>
<dbReference type="GO" id="GO:0008270">
    <property type="term" value="F:zinc ion binding"/>
    <property type="evidence" value="ECO:0007669"/>
    <property type="project" value="InterPro"/>
</dbReference>
<evidence type="ECO:0000256" key="4">
    <source>
        <dbReference type="ARBA" id="ARBA00023163"/>
    </source>
</evidence>
<name>A0A8K0WWK3_9HYPO</name>
<comment type="caution">
    <text evidence="8">The sequence shown here is derived from an EMBL/GenBank/DDBJ whole genome shotgun (WGS) entry which is preliminary data.</text>
</comment>
<evidence type="ECO:0000259" key="7">
    <source>
        <dbReference type="PROSITE" id="PS50048"/>
    </source>
</evidence>
<dbReference type="EMBL" id="JAGPNK010000002">
    <property type="protein sequence ID" value="KAH7326597.1"/>
    <property type="molecule type" value="Genomic_DNA"/>
</dbReference>
<dbReference type="Gene3D" id="4.10.240.10">
    <property type="entry name" value="Zn(2)-C6 fungal-type DNA-binding domain"/>
    <property type="match status" value="1"/>
</dbReference>
<feature type="region of interest" description="Disordered" evidence="6">
    <location>
        <begin position="56"/>
        <end position="90"/>
    </location>
</feature>
<dbReference type="AlphaFoldDB" id="A0A8K0WWK3"/>
<gene>
    <name evidence="8" type="ORF">B0I35DRAFT_475226</name>
</gene>
<keyword evidence="4" id="KW-0804">Transcription</keyword>
<keyword evidence="5" id="KW-0539">Nucleus</keyword>
<dbReference type="SUPFAM" id="SSF57701">
    <property type="entry name" value="Zn2/Cys6 DNA-binding domain"/>
    <property type="match status" value="1"/>
</dbReference>
<organism evidence="8 9">
    <name type="scientific">Stachybotrys elegans</name>
    <dbReference type="NCBI Taxonomy" id="80388"/>
    <lineage>
        <taxon>Eukaryota</taxon>
        <taxon>Fungi</taxon>
        <taxon>Dikarya</taxon>
        <taxon>Ascomycota</taxon>
        <taxon>Pezizomycotina</taxon>
        <taxon>Sordariomycetes</taxon>
        <taxon>Hypocreomycetidae</taxon>
        <taxon>Hypocreales</taxon>
        <taxon>Stachybotryaceae</taxon>
        <taxon>Stachybotrys</taxon>
    </lineage>
</organism>
<dbReference type="Pfam" id="PF00172">
    <property type="entry name" value="Zn_clus"/>
    <property type="match status" value="1"/>
</dbReference>